<feature type="compositionally biased region" description="Acidic residues" evidence="1">
    <location>
        <begin position="2673"/>
        <end position="2702"/>
    </location>
</feature>
<evidence type="ECO:0000313" key="4">
    <source>
        <dbReference type="Proteomes" id="UP000267029"/>
    </source>
</evidence>
<evidence type="ECO:0000313" key="3">
    <source>
        <dbReference type="EMBL" id="VDD81872.1"/>
    </source>
</evidence>
<feature type="compositionally biased region" description="Basic residues" evidence="1">
    <location>
        <begin position="2524"/>
        <end position="2540"/>
    </location>
</feature>
<feature type="compositionally biased region" description="Basic and acidic residues" evidence="1">
    <location>
        <begin position="4768"/>
        <end position="4790"/>
    </location>
</feature>
<feature type="compositionally biased region" description="Basic residues" evidence="1">
    <location>
        <begin position="3151"/>
        <end position="3166"/>
    </location>
</feature>
<feature type="compositionally biased region" description="Basic and acidic residues" evidence="1">
    <location>
        <begin position="2446"/>
        <end position="2487"/>
    </location>
</feature>
<feature type="compositionally biased region" description="Polar residues" evidence="1">
    <location>
        <begin position="4136"/>
        <end position="4155"/>
    </location>
</feature>
<feature type="region of interest" description="Disordered" evidence="1">
    <location>
        <begin position="4322"/>
        <end position="4370"/>
    </location>
</feature>
<feature type="compositionally biased region" description="Basic and acidic residues" evidence="1">
    <location>
        <begin position="2865"/>
        <end position="2874"/>
    </location>
</feature>
<feature type="compositionally biased region" description="Basic and acidic residues" evidence="1">
    <location>
        <begin position="4189"/>
        <end position="4201"/>
    </location>
</feature>
<gene>
    <name evidence="3" type="ORF">MCOS_LOCUS7875</name>
</gene>
<feature type="compositionally biased region" description="Polar residues" evidence="1">
    <location>
        <begin position="1176"/>
        <end position="1187"/>
    </location>
</feature>
<feature type="compositionally biased region" description="Acidic residues" evidence="1">
    <location>
        <begin position="4889"/>
        <end position="4910"/>
    </location>
</feature>
<keyword evidence="2" id="KW-0812">Transmembrane</keyword>
<feature type="compositionally biased region" description="Basic residues" evidence="1">
    <location>
        <begin position="4269"/>
        <end position="4280"/>
    </location>
</feature>
<feature type="compositionally biased region" description="Basic and acidic residues" evidence="1">
    <location>
        <begin position="4027"/>
        <end position="4036"/>
    </location>
</feature>
<feature type="region of interest" description="Disordered" evidence="1">
    <location>
        <begin position="3843"/>
        <end position="3864"/>
    </location>
</feature>
<feature type="compositionally biased region" description="Basic and acidic residues" evidence="1">
    <location>
        <begin position="4229"/>
        <end position="4246"/>
    </location>
</feature>
<feature type="compositionally biased region" description="Acidic residues" evidence="1">
    <location>
        <begin position="3944"/>
        <end position="3955"/>
    </location>
</feature>
<feature type="region of interest" description="Disordered" evidence="1">
    <location>
        <begin position="2041"/>
        <end position="2068"/>
    </location>
</feature>
<organism evidence="3 4">
    <name type="scientific">Mesocestoides corti</name>
    <name type="common">Flatworm</name>
    <dbReference type="NCBI Taxonomy" id="53468"/>
    <lineage>
        <taxon>Eukaryota</taxon>
        <taxon>Metazoa</taxon>
        <taxon>Spiralia</taxon>
        <taxon>Lophotrochozoa</taxon>
        <taxon>Platyhelminthes</taxon>
        <taxon>Cestoda</taxon>
        <taxon>Eucestoda</taxon>
        <taxon>Cyclophyllidea</taxon>
        <taxon>Mesocestoididae</taxon>
        <taxon>Mesocestoides</taxon>
    </lineage>
</organism>
<feature type="region of interest" description="Disordered" evidence="1">
    <location>
        <begin position="1156"/>
        <end position="1187"/>
    </location>
</feature>
<feature type="compositionally biased region" description="Acidic residues" evidence="1">
    <location>
        <begin position="4724"/>
        <end position="4734"/>
    </location>
</feature>
<keyword evidence="4" id="KW-1185">Reference proteome</keyword>
<accession>A0A0R3UK02</accession>
<feature type="region of interest" description="Disordered" evidence="1">
    <location>
        <begin position="3058"/>
        <end position="3119"/>
    </location>
</feature>
<dbReference type="EMBL" id="UXSR01005421">
    <property type="protein sequence ID" value="VDD81872.1"/>
    <property type="molecule type" value="Genomic_DNA"/>
</dbReference>
<feature type="compositionally biased region" description="Basic residues" evidence="1">
    <location>
        <begin position="4009"/>
        <end position="4024"/>
    </location>
</feature>
<feature type="compositionally biased region" description="Basic and acidic residues" evidence="1">
    <location>
        <begin position="4945"/>
        <end position="4959"/>
    </location>
</feature>
<feature type="compositionally biased region" description="Acidic residues" evidence="1">
    <location>
        <begin position="3641"/>
        <end position="3650"/>
    </location>
</feature>
<feature type="region of interest" description="Disordered" evidence="1">
    <location>
        <begin position="3373"/>
        <end position="3412"/>
    </location>
</feature>
<feature type="compositionally biased region" description="Low complexity" evidence="1">
    <location>
        <begin position="5069"/>
        <end position="5085"/>
    </location>
</feature>
<feature type="compositionally biased region" description="Low complexity" evidence="1">
    <location>
        <begin position="2226"/>
        <end position="2236"/>
    </location>
</feature>
<feature type="compositionally biased region" description="Basic residues" evidence="1">
    <location>
        <begin position="3660"/>
        <end position="3672"/>
    </location>
</feature>
<sequence length="5326" mass="591202">MLQPELESSLHHLAEIVPSIEWWEFHLPGTCPGDHIWIRLPGEIEVACGKPSNLPEYSDFLGRLNILHWGAECRILGQRIAPSTFDQVICIERVASRPPKLIWVDVNQEAVVSFQKAVGVVDVSRPTKAPVGSKVWGWLSGELVVRAMPLLVDTERYFFPVDFSCQDDIAVLLSTSDFRSPKCDRRTPTSDEHSLPPPKLIVINPQMNVTYPCDLDPLSTAQLGSSLGEPRKHRSSCVGIVCFFAVQLNNQSSKKATCFQKEPTNLKLESISAIHSKLCQKEEEEASSISHEILFSLPTRQPNFFMFVVDFLRRLRHIVQHELLLERFEIVGICRTSATFKNQPMNHGREYLNSYRQLRDEHYLNLIHPMTSYLLKCNYQHLYGISVWIRTNTGVVIQDEEDVDGIQDDELAFPCSMMDEEATKRDTKLSETLVEIEDFMQRVVWTIQQNDAGGNSARDPNIESQRCRIAMQLEEMRSSEGESQSHGPNSSNQPLSLLNKFFQILSSLLKIGDLVEQATLQEKADYSHTMRLVELRLPELTALQNDQSEATAVRLERARRTLRLLLRIQSTVKSFTSPNEATTDLEPLISRANDILQHCLKEEVLKELNAEPVMDVCADDVEIIAAFLETIKDYLASIPRSLYCNAEETSTPLERLAEIRSRLCEEMAFLKRTCSWIPCLLSKEVQVKFLLPLEIRSDLNEVFRRAVDACKRLEVFSRLVCEHSGLHMLAVRLTNIHSRYLSGELSGTEICRLKGDLDRCEAEVVLEILSCAKQNHVFLDSVLSGLQKDITAARQALDNVKQVQEPLSPDIMEKFNSTSSTFEALLIGWFLQSTASPDPHLSPLVQRLEKEVSASLRNPTFAQLCVPVLEQFFSYIPSPKYPEASSLHHILYILGDVARRLDIAVKLIERTAFLITFSSSKPLQILRFAYPRAKKAIDLCLKALEGVVFEVAEWRTLILHTKNVDVVDGGTQAVVEAVNFAMDVLSQESPHTSSIGFYNCPDLLNQTLACLATASTSLLSFREVTDQFKNEKTGIFDHTNALLQEIVEIDWLLADTRLQTEFELANEIGGVEGGEIESSWSSKAAELLQQIKPANRRRLLNMLEDLERSASKHSRSLLALLDASCTPSASFEAAPLLDYIVARAESFVSTEGDLRAYPKRHHRENGGGKSVEVNGLQPNGHQQQNSPSTEAFYAAVRNLSNEFTQIRENWTRNPDRLKLKEVLRRSEILVETGRQSILSSRRTTFCQRIVFSHWPEALKMLILAEEARHEVAVLKTSNSPLSKVVHCALDFQTVVAHHLMPSNLGLEEVLGSEQPSVEDAFKTLQKAVEAVTCGESRNSPTETNGLSADESWLFQIGISRRKNEAAAKIWQFCSDLYSLFQDYNSQVVSQVDSLASPSMAAIRKDLTRLDLQLTELARGNASLDTLEDCSRQIVDLERLLQKARETARILFTCIATDSRSLPRASPANPLDVDELYKRAVKLVRDYQSSEIGCQLVDAWQHLQLIADKLGRLQAGLPLTDSLPDTEPAFEESPMPSSSDFYCDEVSSASLARRRGWSLLEVLGSHDCLYPGCRRKSATNHNERTITNSTLLSELQQFYDLLFTEFNECVMNIPEHVLTSTSVEATNGEMTLMNLREEWHKDKGLSSLYHTLRRRVEEDVSGDAGVKNTFIHIQTLWGDVDAKKGCITSDRLATVSSWLLEVQRQLEKEILPRLQSVWKFSDAFTPLSTVEECVYKMSEITEDSESLARLGLLSENRAASVNRALRTGWFSVREFLVERCVKSAVHEDLCGRYFTLIDDYIRLSAGLGFVNDSLVDAHTKLCNQFLLRGSQRRTHDVGHSKLCSTRRSLRSLFLPSWLTEKYRMVNARPPVAVTLHSLPDVSTGSYPTLCHPELAFHSPVCASLQSRCWTSTPDVRVVPANHDGCSHRRRAENSFSEVEDASALASPQMLLEFSFSPRITKAPHWPQLSASQLSFSAMASEDGKVEIDEHGIPSLEGTKCEKQVLLDALLDDAEKPSELMKDVSLLLSQLRAHGIQALDVEQAQDDESAPALLEPNESSNSISTSLGQNESIQETGLEINKAANREINKVAFVSSRKYRTTSPISWCTIYLPTAENVEPPMHLESTTESNICRIESSPVTPQREFCAPAVCSALPDDDNQSQLAWNGGKIVTEEKGRGIEQSQGNYFEAGMPDKDDPGTSDWLGYQQEAHIQELINEYMDGDDDTSLTEAESASSATGPSVLVSKNQSGTSASFEESGLGDDVSSGRDYGESNLMVVNQANFPSQFNRPPSDFHGDEVTRQANLPAGTSIEWGCPQSLVLSEAANTDFNFDWMVSAVEEQRNNARKDEASRIWKQCDSSSRVLTLTCDGGIEEIILPKTIFGSNSSPALGDNQTVGKSPIDDDFAPELRLEQAETKFLEKPRPGEQRGSDRQKTPSKTSDLISVTQDEMKAEHRPDGSYQKLEKNKQNETTEDLSKNKDILNKDEEITQVRIGASKEASAREDGRGMTGEKDEAPQVDDSEWSTKKGKRRKKKTPKTKQKARYVEGEGEAASDMDLDGLVRTEVHELDGQQKSDVGGVSVNDSSAFTFGLDEEVAVVNLEEEKEVEEPPSDGRSALEDLVEEENEDFGDWSTTIGKSKRKPRPKHESGSVDSEEEATHGTSVESEKSAPADELGKEEDDTLNAEEEVGEPQFEEEFTVDDLVEVNEPKVEEERKDSEWSTKRIKSKKRRKPKTTQKAGYLENDEDVEQVPVVESVTASKMPSDGLLSTKAHEYDGEKFGVENDAVMASNASAFGLGEDDFVVNLREQEDVEEVPSGERSTLKDSVKVNEPEVEEARVKMEADEEVDKPQSGQKSTLDDLAEMNEPEVARLKEESPKSNAAEWWTITEKSKMTKNPWTNQNALSVEKEEEAAQGTLVKSVSVGGMAFSGMVVTEAQGVDGGVRLDVADVPAGGLGKEDNAMANVESEKVGQLQSEKKSTLEGLVAANESQVEGENDEIPLSAWSELSTEAVRIKMPLKSRTRQQAGFVEREEEALESTPVESLTVGEMALEGLVETEAQEFEGEDRCDVDDVPLSKTSGPVGGTGAEDTTMVTVKVEKGVDLDEVGESQSGEKSTLDDLLEADKSDLMKTNESMMEDLKEEVPQSDSSEWSTKRGKRKNKKKRPKTQQKARSVESEKVAAQHTPEDDVTASEIAIIKLDRVEARKFDGEEISAGTQTSESSVCVGEGDRTVVNVEEEEEVGKPQSPEQRTLDDLVGVNELEVKEYKEAMPQADVSECSAKTVSVMHDEDSPQCIPVEMVSNEMMLTGTHERPDVAEVPPSETSASAGTVGGEGHAISDVDKDVYEVELKEFDEPLSGEKTTLDDLMETNQSEVEEARVEAPQSDASEWSTGTGMGKKKESMTKLKEGSVESEEEAVLGTKVENVLTSEMTFNQMVRSEPHEFHGIERPTDDDAWVTQPNASTIAFGIVNRAMMNMEEKAEVELEEAPGTSSGEKDTLDDLIDPTKSEVEDENAEFPQMDRSEWSMWREKRNLSKKHERKHKAVSLEGDEEALQGTLVDTMSVSEMVFDGMFGTEAYEADGEVKLRAGDFKLTEARVSAVGVGEEDNRMLNAEAKENVEVGEVGAPQSEKKNPPDDQVAVNESEVGEDQEETPQSDGGEWSTKRGKGRKTKKRRTKQDDVFVDNDVKAAQNTLMEFATASEMTSDCPMETEAPEFRGQQKPDVEYVELTETSVCGVRNDQEDNEVVNVEEEVGEVELEEVNEPPSGGKITLDDQVVVDEYVVDEMKEEIPQTDVGEWSTVTGMSKISKEPTTEDKIVPVEREEEADQGPPIDFRVGEEHNAVVNVEEEENVESEEVGQLQSEKTSTLEGLVAANESQVEGENDEIHPPAWSELSTEAVMIKMPLKPRTRQKAGSVEREEEALESTPVESVIVGETTLEGLVETEAQEFEGEDRCDVDDVPLSKKSGPVGRIDEEDTTTANVIVEDELKASESVMEDLKEEIRQSDSSEWSTKRGRRKNKKKRPKTQQKVRSLESGEEAVRGTPLDAATTSEMAVDGLVSEEGHKLDATERHNVLEEMQVTKNIASLVGVGEKESTLANVEAEEDSGLQSPEQRTLDDLVGTNELAEEEEKEEISKSDGSEWSTRTGTNKKNPRTQQKAGSVRCAEEPAQDATVARETASQKAFDGMVGTAAHEFDGEDRHDVDKMPVSETSAHVDGVGEGEDAMACFEKKAVESHEIGEPRSREKRTPHDTVITNESKVDVSQSDGGEWLRGKGKSRKKKKNPATRFVESAEESAKSSILSGERVFNELVGMQTREFVRGVRQAVEDAPVSETRDSAITFDEESNTMANVKEEENVELEEVGEQQSEGKMTRDDFVVDEVKKETLQSIESELLTRAMVKTKLSTKQKPLSVGGEEEAFKGTLLECGTAGDVALDGRFRTDAHVFDGPERPDVFEDMRTTSSIESALGVDEEDDVEEKDEIKVRRSGEKSTLDDQVVSNEPELEDTKEEMSQSDGSEWLTKRGRRKRSPKTQQKEGAMEIEEEAMEGDPVMNVSFSKMSFDEIVITEAHQFDEREKQMTETTASAVGVGEEDSKMTDVEEEAGEPLSGGKSTSDALVEANEPEVEEAKEEMPQSEVVEGSMGRRKTRKTKKPRKTQRAGSGENDKEVAQDALVEIVTASKMAMNGLVRNDSPEFRGQERLDVECVQFTATTAFGGILDQKNNAMVNVEEVEEEVELEKEETSQGNASESSTLEGENKVTRNQTAESVETNDEMMRREAQEFDREEKHDVDDVSKSKTNTPDGGVDEEDSAMLDEEEEKEFGESEAEEKNESPQSDVGAWSTRMEESGKQRARSVGSDEEAAQGTPVENEFNGQERSDVDETKVTESSALEFGLGEEENEMVNVEEEVDEVESEEVGERHSGEKCSLDDLVAANEPEVVKAKVEMPQSDCSERSTRREMSTEKKPRTRPTLGNMSRVVVSAGTSQPISALGVVTSGLIRASCETARSEDDVSPHPLSNSRAIDTSDKHMSEEDLPELIGAEFVNPRGADEEANSSTLSSPLTIQPTEGYQTVESTTSPGEGDDSSGSSPEIIRHEEVESYVPPPSFSPTPPPPPPSSFSRCAQTTQTVVSSRQFSPMLEIATCQTARGSASKLVSIFTMDHLKTTARVDSFAMGNVGAETDDDCIRVDWGDILSNMKGKMSQQSASSECSFDILEMSSCDSCDDEDDYRLAIYPTTFKRALVNTKYEINAELDVPSPVCGLRQERKPERSRPRRLLPFLLLIAFLLLPLLVLFCVISPHLCPLPGPCPGLTLRQIINSYLNQYHRYKPPPK</sequence>
<feature type="compositionally biased region" description="Acidic residues" evidence="1">
    <location>
        <begin position="2545"/>
        <end position="2555"/>
    </location>
</feature>
<feature type="compositionally biased region" description="Basic and acidic residues" evidence="1">
    <location>
        <begin position="3169"/>
        <end position="3183"/>
    </location>
</feature>
<feature type="region of interest" description="Disordered" evidence="1">
    <location>
        <begin position="3135"/>
        <end position="3184"/>
    </location>
</feature>
<feature type="compositionally biased region" description="Polar residues" evidence="1">
    <location>
        <begin position="2055"/>
        <end position="2068"/>
    </location>
</feature>
<evidence type="ECO:0000256" key="1">
    <source>
        <dbReference type="SAM" id="MobiDB-lite"/>
    </source>
</evidence>
<feature type="compositionally biased region" description="Basic and acidic residues" evidence="1">
    <location>
        <begin position="4057"/>
        <end position="4068"/>
    </location>
</feature>
<proteinExistence type="predicted"/>
<feature type="region of interest" description="Disordered" evidence="1">
    <location>
        <begin position="4092"/>
        <end position="4201"/>
    </location>
</feature>
<feature type="compositionally biased region" description="Basic residues" evidence="1">
    <location>
        <begin position="4638"/>
        <end position="4652"/>
    </location>
</feature>
<feature type="compositionally biased region" description="Basic and acidic residues" evidence="1">
    <location>
        <begin position="4911"/>
        <end position="4922"/>
    </location>
</feature>
<feature type="compositionally biased region" description="Basic and acidic residues" evidence="1">
    <location>
        <begin position="2662"/>
        <end position="2672"/>
    </location>
</feature>
<keyword evidence="2" id="KW-0472">Membrane</keyword>
<feature type="compositionally biased region" description="Basic and acidic residues" evidence="1">
    <location>
        <begin position="2497"/>
        <end position="2513"/>
    </location>
</feature>
<feature type="compositionally biased region" description="Basic and acidic residues" evidence="1">
    <location>
        <begin position="3394"/>
        <end position="3406"/>
    </location>
</feature>
<feature type="compositionally biased region" description="Polar residues" evidence="1">
    <location>
        <begin position="4738"/>
        <end position="4763"/>
    </location>
</feature>
<feature type="compositionally biased region" description="Polar residues" evidence="1">
    <location>
        <begin position="2434"/>
        <end position="2445"/>
    </location>
</feature>
<feature type="compositionally biased region" description="Acidic residues" evidence="1">
    <location>
        <begin position="3748"/>
        <end position="3758"/>
    </location>
</feature>
<feature type="compositionally biased region" description="Polar residues" evidence="1">
    <location>
        <begin position="5048"/>
        <end position="5068"/>
    </location>
</feature>
<feature type="compositionally biased region" description="Acidic residues" evidence="1">
    <location>
        <begin position="4465"/>
        <end position="4474"/>
    </location>
</feature>
<feature type="compositionally biased region" description="Polar residues" evidence="1">
    <location>
        <begin position="2380"/>
        <end position="2395"/>
    </location>
</feature>
<feature type="compositionally biased region" description="Pro residues" evidence="1">
    <location>
        <begin position="5096"/>
        <end position="5111"/>
    </location>
</feature>
<feature type="region of interest" description="Disordered" evidence="1">
    <location>
        <begin position="3310"/>
        <end position="3333"/>
    </location>
</feature>
<protein>
    <submittedName>
        <fullName evidence="3">Uncharacterized protein</fullName>
    </submittedName>
</protein>
<reference evidence="3 4" key="1">
    <citation type="submission" date="2018-10" db="EMBL/GenBank/DDBJ databases">
        <authorList>
            <consortium name="Pathogen Informatics"/>
        </authorList>
    </citation>
    <scope>NUCLEOTIDE SEQUENCE [LARGE SCALE GENOMIC DNA]</scope>
</reference>
<feature type="compositionally biased region" description="Basic and acidic residues" evidence="1">
    <location>
        <begin position="2818"/>
        <end position="2839"/>
    </location>
</feature>
<feature type="region of interest" description="Disordered" evidence="1">
    <location>
        <begin position="4724"/>
        <end position="4969"/>
    </location>
</feature>
<feature type="compositionally biased region" description="Basic residues" evidence="1">
    <location>
        <begin position="2720"/>
        <end position="2732"/>
    </location>
</feature>
<feature type="region of interest" description="Disordered" evidence="1">
    <location>
        <begin position="2380"/>
        <end position="2401"/>
    </location>
</feature>
<feature type="region of interest" description="Disordered" evidence="1">
    <location>
        <begin position="2596"/>
        <end position="2744"/>
    </location>
</feature>
<feature type="region of interest" description="Disordered" evidence="1">
    <location>
        <begin position="3901"/>
        <end position="3926"/>
    </location>
</feature>
<feature type="region of interest" description="Disordered" evidence="1">
    <location>
        <begin position="3695"/>
        <end position="3718"/>
    </location>
</feature>
<feature type="compositionally biased region" description="Acidic residues" evidence="1">
    <location>
        <begin position="4799"/>
        <end position="4823"/>
    </location>
</feature>
<name>A0A0R3UK02_MESCO</name>
<feature type="region of interest" description="Disordered" evidence="1">
    <location>
        <begin position="4566"/>
        <end position="4664"/>
    </location>
</feature>
<feature type="transmembrane region" description="Helical" evidence="2">
    <location>
        <begin position="5270"/>
        <end position="5291"/>
    </location>
</feature>
<feature type="compositionally biased region" description="Acidic residues" evidence="1">
    <location>
        <begin position="2596"/>
        <end position="2608"/>
    </location>
</feature>
<feature type="compositionally biased region" description="Acidic residues" evidence="1">
    <location>
        <begin position="3843"/>
        <end position="3852"/>
    </location>
</feature>
<feature type="region of interest" description="Disordered" evidence="1">
    <location>
        <begin position="4229"/>
        <end position="4291"/>
    </location>
</feature>
<evidence type="ECO:0000256" key="2">
    <source>
        <dbReference type="SAM" id="Phobius"/>
    </source>
</evidence>
<feature type="region of interest" description="Disordered" evidence="1">
    <location>
        <begin position="3748"/>
        <end position="3767"/>
    </location>
</feature>
<feature type="compositionally biased region" description="Basic and acidic residues" evidence="1">
    <location>
        <begin position="2413"/>
        <end position="2432"/>
    </location>
</feature>
<feature type="region of interest" description="Disordered" evidence="1">
    <location>
        <begin position="2807"/>
        <end position="2879"/>
    </location>
</feature>
<feature type="compositionally biased region" description="Basic and acidic residues" evidence="1">
    <location>
        <begin position="2704"/>
        <end position="2719"/>
    </location>
</feature>
<dbReference type="Proteomes" id="UP000267029">
    <property type="component" value="Unassembled WGS sequence"/>
</dbReference>
<feature type="compositionally biased region" description="Polar residues" evidence="1">
    <location>
        <begin position="4249"/>
        <end position="4262"/>
    </location>
</feature>
<feature type="compositionally biased region" description="Basic and acidic residues" evidence="1">
    <location>
        <begin position="4868"/>
        <end position="4879"/>
    </location>
</feature>
<feature type="region of interest" description="Disordered" evidence="1">
    <location>
        <begin position="2220"/>
        <end position="2266"/>
    </location>
</feature>
<feature type="compositionally biased region" description="Polar residues" evidence="1">
    <location>
        <begin position="3855"/>
        <end position="3864"/>
    </location>
</feature>
<feature type="compositionally biased region" description="Basic and acidic residues" evidence="1">
    <location>
        <begin position="3982"/>
        <end position="4002"/>
    </location>
</feature>
<feature type="region of interest" description="Disordered" evidence="1">
    <location>
        <begin position="3619"/>
        <end position="3676"/>
    </location>
</feature>
<feature type="region of interest" description="Disordered" evidence="1">
    <location>
        <begin position="4998"/>
        <end position="5115"/>
    </location>
</feature>
<feature type="compositionally biased region" description="Polar residues" evidence="1">
    <location>
        <begin position="2242"/>
        <end position="2253"/>
    </location>
</feature>
<feature type="region of interest" description="Disordered" evidence="1">
    <location>
        <begin position="3944"/>
        <end position="4068"/>
    </location>
</feature>
<feature type="compositionally biased region" description="Basic and acidic residues" evidence="1">
    <location>
        <begin position="4475"/>
        <end position="4488"/>
    </location>
</feature>
<dbReference type="OrthoDB" id="6285922at2759"/>
<feature type="compositionally biased region" description="Acidic residues" evidence="1">
    <location>
        <begin position="3058"/>
        <end position="3069"/>
    </location>
</feature>
<feature type="compositionally biased region" description="Acidic residues" evidence="1">
    <location>
        <begin position="2617"/>
        <end position="2627"/>
    </location>
</feature>
<feature type="region of interest" description="Disordered" evidence="1">
    <location>
        <begin position="4459"/>
        <end position="4543"/>
    </location>
</feature>
<feature type="region of interest" description="Disordered" evidence="1">
    <location>
        <begin position="2413"/>
        <end position="2556"/>
    </location>
</feature>
<keyword evidence="2" id="KW-1133">Transmembrane helix</keyword>